<evidence type="ECO:0000256" key="14">
    <source>
        <dbReference type="ARBA" id="ARBA00044632"/>
    </source>
</evidence>
<keyword evidence="7 15" id="KW-0378">Hydrolase</keyword>
<evidence type="ECO:0000256" key="3">
    <source>
        <dbReference type="ARBA" id="ARBA00011245"/>
    </source>
</evidence>
<dbReference type="Pfam" id="PF01149">
    <property type="entry name" value="Fapy_DNA_glyco"/>
    <property type="match status" value="1"/>
</dbReference>
<evidence type="ECO:0000256" key="10">
    <source>
        <dbReference type="ARBA" id="ARBA00023204"/>
    </source>
</evidence>
<feature type="binding site" evidence="15">
    <location>
        <position position="112"/>
    </location>
    <ligand>
        <name>DNA</name>
        <dbReference type="ChEBI" id="CHEBI:16991"/>
    </ligand>
</feature>
<comment type="similarity">
    <text evidence="2 15">Belongs to the FPG family.</text>
</comment>
<dbReference type="InterPro" id="IPR012319">
    <property type="entry name" value="FPG_cat"/>
</dbReference>
<feature type="domain" description="FPG-type" evidence="16">
    <location>
        <begin position="240"/>
        <end position="274"/>
    </location>
</feature>
<keyword evidence="5 15" id="KW-0227">DNA damage</keyword>
<evidence type="ECO:0000256" key="15">
    <source>
        <dbReference type="HAMAP-Rule" id="MF_00103"/>
    </source>
</evidence>
<evidence type="ECO:0000256" key="12">
    <source>
        <dbReference type="ARBA" id="ARBA00023268"/>
    </source>
</evidence>
<comment type="caution">
    <text evidence="18">The sequence shown here is derived from an EMBL/GenBank/DDBJ whole genome shotgun (WGS) entry which is preliminary data.</text>
</comment>
<dbReference type="InterPro" id="IPR015887">
    <property type="entry name" value="DNA_glyclase_Znf_dom_DNA_BS"/>
</dbReference>
<keyword evidence="11 15" id="KW-0456">Lyase</keyword>
<proteinExistence type="inferred from homology"/>
<dbReference type="AlphaFoldDB" id="A0A0Q3WWW9"/>
<feature type="active site" description="Proton donor; for delta-elimination activity" evidence="15">
    <location>
        <position position="264"/>
    </location>
</feature>
<dbReference type="InterPro" id="IPR010979">
    <property type="entry name" value="Ribosomal_uS13-like_H2TH"/>
</dbReference>
<dbReference type="Gene3D" id="1.10.8.50">
    <property type="match status" value="1"/>
</dbReference>
<keyword evidence="6 15" id="KW-0863">Zinc-finger</keyword>
<dbReference type="FunFam" id="1.10.8.50:FF:000003">
    <property type="entry name" value="Formamidopyrimidine-DNA glycosylase"/>
    <property type="match status" value="1"/>
</dbReference>
<organism evidence="18 19">
    <name type="scientific">Heyndrickxia shackletonii</name>
    <dbReference type="NCBI Taxonomy" id="157838"/>
    <lineage>
        <taxon>Bacteria</taxon>
        <taxon>Bacillati</taxon>
        <taxon>Bacillota</taxon>
        <taxon>Bacilli</taxon>
        <taxon>Bacillales</taxon>
        <taxon>Bacillaceae</taxon>
        <taxon>Heyndrickxia</taxon>
    </lineage>
</organism>
<dbReference type="RefSeq" id="WP_055739051.1">
    <property type="nucleotide sequence ID" value="NZ_JAAIWL010000031.1"/>
</dbReference>
<gene>
    <name evidence="15" type="primary">mutM</name>
    <name evidence="15" type="synonym">fpg</name>
    <name evidence="18" type="ORF">AN964_07345</name>
</gene>
<dbReference type="FunFam" id="3.20.190.10:FF:000001">
    <property type="entry name" value="Formamidopyrimidine-DNA glycosylase"/>
    <property type="match status" value="1"/>
</dbReference>
<dbReference type="InterPro" id="IPR000214">
    <property type="entry name" value="Znf_DNA_glyclase/AP_lyase"/>
</dbReference>
<dbReference type="SMART" id="SM00898">
    <property type="entry name" value="Fapy_DNA_glyco"/>
    <property type="match status" value="1"/>
</dbReference>
<dbReference type="SUPFAM" id="SSF46946">
    <property type="entry name" value="S13-like H2TH domain"/>
    <property type="match status" value="1"/>
</dbReference>
<name>A0A0Q3WWW9_9BACI</name>
<keyword evidence="4 15" id="KW-0479">Metal-binding</keyword>
<keyword evidence="10 15" id="KW-0234">DNA repair</keyword>
<evidence type="ECO:0000256" key="6">
    <source>
        <dbReference type="ARBA" id="ARBA00022771"/>
    </source>
</evidence>
<evidence type="ECO:0000256" key="4">
    <source>
        <dbReference type="ARBA" id="ARBA00022723"/>
    </source>
</evidence>
<feature type="domain" description="Formamidopyrimidine-DNA glycosylase catalytic" evidence="17">
    <location>
        <begin position="2"/>
        <end position="115"/>
    </location>
</feature>
<dbReference type="GO" id="GO:0006284">
    <property type="term" value="P:base-excision repair"/>
    <property type="evidence" value="ECO:0007669"/>
    <property type="project" value="InterPro"/>
</dbReference>
<keyword evidence="12 15" id="KW-0511">Multifunctional enzyme</keyword>
<evidence type="ECO:0000256" key="7">
    <source>
        <dbReference type="ARBA" id="ARBA00022801"/>
    </source>
</evidence>
<comment type="catalytic activity">
    <reaction evidence="14 15">
        <text>2'-deoxyribonucleotide-(2'-deoxyribose 5'-phosphate)-2'-deoxyribonucleotide-DNA = a 3'-end 2'-deoxyribonucleotide-(2,3-dehydro-2,3-deoxyribose 5'-phosphate)-DNA + a 5'-end 5'-phospho-2'-deoxyribonucleoside-DNA + H(+)</text>
        <dbReference type="Rhea" id="RHEA:66592"/>
        <dbReference type="Rhea" id="RHEA-COMP:13180"/>
        <dbReference type="Rhea" id="RHEA-COMP:16897"/>
        <dbReference type="Rhea" id="RHEA-COMP:17067"/>
        <dbReference type="ChEBI" id="CHEBI:15378"/>
        <dbReference type="ChEBI" id="CHEBI:136412"/>
        <dbReference type="ChEBI" id="CHEBI:157695"/>
        <dbReference type="ChEBI" id="CHEBI:167181"/>
        <dbReference type="EC" id="4.2.99.18"/>
    </reaction>
</comment>
<dbReference type="EC" id="4.2.99.18" evidence="15"/>
<dbReference type="NCBIfam" id="NF002211">
    <property type="entry name" value="PRK01103.1"/>
    <property type="match status" value="1"/>
</dbReference>
<keyword evidence="19" id="KW-1185">Reference proteome</keyword>
<evidence type="ECO:0000256" key="13">
    <source>
        <dbReference type="ARBA" id="ARBA00023295"/>
    </source>
</evidence>
<evidence type="ECO:0000256" key="8">
    <source>
        <dbReference type="ARBA" id="ARBA00022833"/>
    </source>
</evidence>
<dbReference type="PROSITE" id="PS01242">
    <property type="entry name" value="ZF_FPG_1"/>
    <property type="match status" value="1"/>
</dbReference>
<keyword evidence="9 15" id="KW-0238">DNA-binding</keyword>
<dbReference type="InterPro" id="IPR035937">
    <property type="entry name" value="FPG_N"/>
</dbReference>
<dbReference type="GO" id="GO:0003690">
    <property type="term" value="F:double-stranded DNA binding"/>
    <property type="evidence" value="ECO:0007669"/>
    <property type="project" value="UniProtKB-ARBA"/>
</dbReference>
<dbReference type="NCBIfam" id="TIGR00577">
    <property type="entry name" value="fpg"/>
    <property type="match status" value="1"/>
</dbReference>
<comment type="catalytic activity">
    <reaction evidence="1 15">
        <text>Hydrolysis of DNA containing ring-opened 7-methylguanine residues, releasing 2,6-diamino-4-hydroxy-5-(N-methyl)formamidopyrimidine.</text>
        <dbReference type="EC" id="3.2.2.23"/>
    </reaction>
</comment>
<evidence type="ECO:0000313" key="18">
    <source>
        <dbReference type="EMBL" id="KQL53323.1"/>
    </source>
</evidence>
<sequence length="278" mass="31919">MPELPEVETIRRTLKELVIGKTIENVIVHWPKIIKKPEEKEQFMDALKGQTFKSIDRKGKFLIFYTNDFALVSHLRMEGRYGMFQKAEPVDKHTHVIFQFTDGTELRYTDVRKFGTMHLFKKGEEFSSLPLSQLGPEPFSDEFTSSYLRKRLSKTERNIKSVLLDQTVLTGLGNIYVDEALFRSGIHPERKAPSLTTKEIDKLHQEIIATLKEAVEKGGSTVRTYVNTQGQIGMFQLQHFVYGRKGEPCKKCGTPIEKQVTAGRGTHICPKCQRLKKK</sequence>
<keyword evidence="8 15" id="KW-0862">Zinc</keyword>
<evidence type="ECO:0000256" key="11">
    <source>
        <dbReference type="ARBA" id="ARBA00023239"/>
    </source>
</evidence>
<feature type="active site" description="Proton donor; for beta-elimination activity" evidence="15">
    <location>
        <position position="60"/>
    </location>
</feature>
<keyword evidence="13 15" id="KW-0326">Glycosidase</keyword>
<reference evidence="18 19" key="1">
    <citation type="submission" date="2015-09" db="EMBL/GenBank/DDBJ databases">
        <title>Genome sequencing project for genomic taxonomy and phylogenomics of Bacillus-like bacteria.</title>
        <authorList>
            <person name="Liu B."/>
            <person name="Wang J."/>
            <person name="Zhu Y."/>
            <person name="Liu G."/>
            <person name="Chen Q."/>
            <person name="Chen Z."/>
            <person name="Lan J."/>
            <person name="Che J."/>
            <person name="Ge C."/>
            <person name="Shi H."/>
            <person name="Pan Z."/>
            <person name="Liu X."/>
        </authorList>
    </citation>
    <scope>NUCLEOTIDE SEQUENCE [LARGE SCALE GENOMIC DNA]</scope>
    <source>
        <strain evidence="18 19">LMG 18435</strain>
    </source>
</reference>
<dbReference type="Proteomes" id="UP000051888">
    <property type="component" value="Unassembled WGS sequence"/>
</dbReference>
<accession>A0A0Q3WWW9</accession>
<evidence type="ECO:0000256" key="1">
    <source>
        <dbReference type="ARBA" id="ARBA00001668"/>
    </source>
</evidence>
<dbReference type="GO" id="GO:0140078">
    <property type="term" value="F:class I DNA-(apurinic or apyrimidinic site) endonuclease activity"/>
    <property type="evidence" value="ECO:0007669"/>
    <property type="project" value="UniProtKB-EC"/>
</dbReference>
<dbReference type="SMART" id="SM01232">
    <property type="entry name" value="H2TH"/>
    <property type="match status" value="1"/>
</dbReference>
<dbReference type="Gene3D" id="3.20.190.10">
    <property type="entry name" value="MutM-like, N-terminal"/>
    <property type="match status" value="1"/>
</dbReference>
<dbReference type="SUPFAM" id="SSF81624">
    <property type="entry name" value="N-terminal domain of MutM-like DNA repair proteins"/>
    <property type="match status" value="1"/>
</dbReference>
<dbReference type="PROSITE" id="PS51068">
    <property type="entry name" value="FPG_CAT"/>
    <property type="match status" value="1"/>
</dbReference>
<comment type="cofactor">
    <cofactor evidence="15">
        <name>Zn(2+)</name>
        <dbReference type="ChEBI" id="CHEBI:29105"/>
    </cofactor>
    <text evidence="15">Binds 1 zinc ion per subunit.</text>
</comment>
<evidence type="ECO:0000256" key="2">
    <source>
        <dbReference type="ARBA" id="ARBA00009409"/>
    </source>
</evidence>
<dbReference type="PANTHER" id="PTHR22993">
    <property type="entry name" value="FORMAMIDOPYRIMIDINE-DNA GLYCOSYLASE"/>
    <property type="match status" value="1"/>
</dbReference>
<feature type="active site" description="Schiff-base intermediate with DNA" evidence="15">
    <location>
        <position position="2"/>
    </location>
</feature>
<dbReference type="InterPro" id="IPR015886">
    <property type="entry name" value="H2TH_FPG"/>
</dbReference>
<comment type="caution">
    <text evidence="15">Lacks conserved residue(s) required for the propagation of feature annotation.</text>
</comment>
<dbReference type="Pfam" id="PF06831">
    <property type="entry name" value="H2TH"/>
    <property type="match status" value="1"/>
</dbReference>
<protein>
    <recommendedName>
        <fullName evidence="15">Formamidopyrimidine-DNA glycosylase</fullName>
        <shortName evidence="15">Fapy-DNA glycosylase</shortName>
        <ecNumber evidence="15">3.2.2.23</ecNumber>
    </recommendedName>
    <alternativeName>
        <fullName evidence="15">DNA-(apurinic or apyrimidinic site) lyase MutM</fullName>
        <shortName evidence="15">AP lyase MutM</shortName>
        <ecNumber evidence="15">4.2.99.18</ecNumber>
    </alternativeName>
</protein>
<dbReference type="OrthoDB" id="9800855at2"/>
<dbReference type="Pfam" id="PF06827">
    <property type="entry name" value="zf-FPG_IleRS"/>
    <property type="match status" value="1"/>
</dbReference>
<evidence type="ECO:0000259" key="17">
    <source>
        <dbReference type="PROSITE" id="PS51068"/>
    </source>
</evidence>
<evidence type="ECO:0000256" key="9">
    <source>
        <dbReference type="ARBA" id="ARBA00023125"/>
    </source>
</evidence>
<comment type="function">
    <text evidence="15">Involved in base excision repair of DNA damaged by oxidation or by mutagenic agents. Acts as DNA glycosylase that recognizes and removes damaged bases. Has a preference for oxidized purines, such as 7,8-dihydro-8-oxoguanine (8-oxoG). Has AP (apurinic/apyrimidinic) lyase activity and introduces nicks in the DNA strand. Cleaves the DNA backbone by beta-delta elimination to generate a single-strand break at the site of the removed base with both 3'- and 5'-phosphates.</text>
</comment>
<dbReference type="PANTHER" id="PTHR22993:SF9">
    <property type="entry name" value="FORMAMIDOPYRIMIDINE-DNA GLYCOSYLASE"/>
    <property type="match status" value="1"/>
</dbReference>
<evidence type="ECO:0000256" key="5">
    <source>
        <dbReference type="ARBA" id="ARBA00022763"/>
    </source>
</evidence>
<dbReference type="HAMAP" id="MF_00103">
    <property type="entry name" value="Fapy_DNA_glycosyl"/>
    <property type="match status" value="1"/>
</dbReference>
<dbReference type="InterPro" id="IPR020629">
    <property type="entry name" value="FPG_Glyclase"/>
</dbReference>
<dbReference type="PATRIC" id="fig|157838.3.peg.1616"/>
<dbReference type="InterPro" id="IPR010663">
    <property type="entry name" value="Znf_FPG/IleRS"/>
</dbReference>
<dbReference type="CDD" id="cd08966">
    <property type="entry name" value="EcFpg-like_N"/>
    <property type="match status" value="1"/>
</dbReference>
<dbReference type="EMBL" id="LJJC01000004">
    <property type="protein sequence ID" value="KQL53323.1"/>
    <property type="molecule type" value="Genomic_DNA"/>
</dbReference>
<dbReference type="PROSITE" id="PS51066">
    <property type="entry name" value="ZF_FPG_2"/>
    <property type="match status" value="1"/>
</dbReference>
<evidence type="ECO:0000313" key="19">
    <source>
        <dbReference type="Proteomes" id="UP000051888"/>
    </source>
</evidence>
<comment type="subunit">
    <text evidence="3 15">Monomer.</text>
</comment>
<dbReference type="GO" id="GO:0003684">
    <property type="term" value="F:damaged DNA binding"/>
    <property type="evidence" value="ECO:0007669"/>
    <property type="project" value="InterPro"/>
</dbReference>
<dbReference type="GO" id="GO:0034039">
    <property type="term" value="F:8-oxo-7,8-dihydroguanine DNA N-glycosylase activity"/>
    <property type="evidence" value="ECO:0007669"/>
    <property type="project" value="TreeGrafter"/>
</dbReference>
<feature type="active site" description="Proton donor" evidence="15">
    <location>
        <position position="3"/>
    </location>
</feature>
<dbReference type="EC" id="3.2.2.23" evidence="15"/>
<dbReference type="STRING" id="157838.AN964_07345"/>
<evidence type="ECO:0000259" key="16">
    <source>
        <dbReference type="PROSITE" id="PS51066"/>
    </source>
</evidence>
<dbReference type="GO" id="GO:0008270">
    <property type="term" value="F:zinc ion binding"/>
    <property type="evidence" value="ECO:0007669"/>
    <property type="project" value="UniProtKB-UniRule"/>
</dbReference>
<feature type="binding site" evidence="15">
    <location>
        <position position="93"/>
    </location>
    <ligand>
        <name>DNA</name>
        <dbReference type="ChEBI" id="CHEBI:16991"/>
    </ligand>
</feature>
<dbReference type="SUPFAM" id="SSF57716">
    <property type="entry name" value="Glucocorticoid receptor-like (DNA-binding domain)"/>
    <property type="match status" value="1"/>
</dbReference>